<keyword evidence="3 6" id="KW-0812">Transmembrane</keyword>
<keyword evidence="4 6" id="KW-1133">Transmembrane helix</keyword>
<dbReference type="AlphaFoldDB" id="A0A2A2H9A7"/>
<comment type="subcellular location">
    <subcellularLocation>
        <location evidence="1">Membrane</location>
        <topology evidence="1">Multi-pass membrane protein</topology>
    </subcellularLocation>
</comment>
<dbReference type="RefSeq" id="WP_069583411.1">
    <property type="nucleotide sequence ID" value="NZ_LMVM01000001.1"/>
</dbReference>
<dbReference type="InterPro" id="IPR051611">
    <property type="entry name" value="ECF_transporter_component"/>
</dbReference>
<feature type="transmembrane region" description="Helical" evidence="6">
    <location>
        <begin position="63"/>
        <end position="80"/>
    </location>
</feature>
<dbReference type="PANTHER" id="PTHR34857:SF2">
    <property type="entry name" value="SLL0384 PROTEIN"/>
    <property type="match status" value="1"/>
</dbReference>
<feature type="transmembrane region" description="Helical" evidence="6">
    <location>
        <begin position="92"/>
        <end position="113"/>
    </location>
</feature>
<evidence type="ECO:0000256" key="1">
    <source>
        <dbReference type="ARBA" id="ARBA00004141"/>
    </source>
</evidence>
<evidence type="ECO:0000256" key="2">
    <source>
        <dbReference type="ARBA" id="ARBA00022475"/>
    </source>
</evidence>
<evidence type="ECO:0000256" key="3">
    <source>
        <dbReference type="ARBA" id="ARBA00022692"/>
    </source>
</evidence>
<evidence type="ECO:0000313" key="8">
    <source>
        <dbReference type="Proteomes" id="UP000217784"/>
    </source>
</evidence>
<gene>
    <name evidence="7" type="ORF">ASJ80_13990</name>
</gene>
<keyword evidence="8" id="KW-1185">Reference proteome</keyword>
<feature type="transmembrane region" description="Helical" evidence="6">
    <location>
        <begin position="170"/>
        <end position="190"/>
    </location>
</feature>
<keyword evidence="2" id="KW-1003">Cell membrane</keyword>
<organism evidence="7 8">
    <name type="scientific">Methanobacterium bryantii</name>
    <dbReference type="NCBI Taxonomy" id="2161"/>
    <lineage>
        <taxon>Archaea</taxon>
        <taxon>Methanobacteriati</taxon>
        <taxon>Methanobacteriota</taxon>
        <taxon>Methanomada group</taxon>
        <taxon>Methanobacteria</taxon>
        <taxon>Methanobacteriales</taxon>
        <taxon>Methanobacteriaceae</taxon>
        <taxon>Methanobacterium</taxon>
    </lineage>
</organism>
<dbReference type="InterPro" id="IPR003339">
    <property type="entry name" value="ABC/ECF_trnsptr_transmembrane"/>
</dbReference>
<proteinExistence type="predicted"/>
<dbReference type="Proteomes" id="UP000217784">
    <property type="component" value="Unassembled WGS sequence"/>
</dbReference>
<evidence type="ECO:0000256" key="5">
    <source>
        <dbReference type="ARBA" id="ARBA00023136"/>
    </source>
</evidence>
<evidence type="ECO:0000256" key="6">
    <source>
        <dbReference type="SAM" id="Phobius"/>
    </source>
</evidence>
<dbReference type="Pfam" id="PF02361">
    <property type="entry name" value="CbiQ"/>
    <property type="match status" value="1"/>
</dbReference>
<protein>
    <recommendedName>
        <fullName evidence="9">Cobalt transporter</fullName>
    </recommendedName>
</protein>
<accession>A0A2A2H9A7</accession>
<feature type="transmembrane region" description="Helical" evidence="6">
    <location>
        <begin position="24"/>
        <end position="51"/>
    </location>
</feature>
<reference evidence="7 8" key="1">
    <citation type="journal article" date="2017" name="BMC Genomics">
        <title>Genomic analysis of methanogenic archaea reveals a shift towards energy conservation.</title>
        <authorList>
            <person name="Gilmore S.P."/>
            <person name="Henske J.K."/>
            <person name="Sexton J.A."/>
            <person name="Solomon K.V."/>
            <person name="Seppala S."/>
            <person name="Yoo J.I."/>
            <person name="Huyett L.M."/>
            <person name="Pressman A."/>
            <person name="Cogan J.Z."/>
            <person name="Kivenson V."/>
            <person name="Peng X."/>
            <person name="Tan Y."/>
            <person name="Valentine D.L."/>
            <person name="O'Malley M.A."/>
        </authorList>
    </citation>
    <scope>NUCLEOTIDE SEQUENCE [LARGE SCALE GENOMIC DNA]</scope>
    <source>
        <strain evidence="7 8">M.o.H.</strain>
    </source>
</reference>
<dbReference type="GO" id="GO:0005886">
    <property type="term" value="C:plasma membrane"/>
    <property type="evidence" value="ECO:0007669"/>
    <property type="project" value="UniProtKB-ARBA"/>
</dbReference>
<sequence length="241" mass="26966">MNYEILQSDLDTGTILKFDPRTKLIVLIILNLIVFGGAQLYLTISLVAIPFFLLLCSKREKSAFIYILAYFLAKLGEIYVVPATHGISNMIIVMFTSMLARMMPGLVMGYYVIVTTTVSEFLASMEQIKIPKIITIPISVIFRFFPTLIEEIKAIIDAMRMRGIGLNLRTVKSPLIVLEYIFVPLLINAVKTGDELSAASLTRGINNPAKRTHICHIGFHIQDIILLIISIGALIVFVLFK</sequence>
<comment type="caution">
    <text evidence="7">The sequence shown here is derived from an EMBL/GenBank/DDBJ whole genome shotgun (WGS) entry which is preliminary data.</text>
</comment>
<evidence type="ECO:0000313" key="7">
    <source>
        <dbReference type="EMBL" id="PAV05958.1"/>
    </source>
</evidence>
<keyword evidence="5 6" id="KW-0472">Membrane</keyword>
<dbReference type="PANTHER" id="PTHR34857">
    <property type="entry name" value="SLL0384 PROTEIN"/>
    <property type="match status" value="1"/>
</dbReference>
<dbReference type="OrthoDB" id="76444at2157"/>
<dbReference type="EMBL" id="LMVM01000001">
    <property type="protein sequence ID" value="PAV05958.1"/>
    <property type="molecule type" value="Genomic_DNA"/>
</dbReference>
<evidence type="ECO:0000256" key="4">
    <source>
        <dbReference type="ARBA" id="ARBA00022989"/>
    </source>
</evidence>
<name>A0A2A2H9A7_METBR</name>
<feature type="transmembrane region" description="Helical" evidence="6">
    <location>
        <begin position="217"/>
        <end position="240"/>
    </location>
</feature>
<dbReference type="CDD" id="cd16914">
    <property type="entry name" value="EcfT"/>
    <property type="match status" value="1"/>
</dbReference>
<evidence type="ECO:0008006" key="9">
    <source>
        <dbReference type="Google" id="ProtNLM"/>
    </source>
</evidence>